<evidence type="ECO:0000256" key="1">
    <source>
        <dbReference type="ARBA" id="ARBA00022614"/>
    </source>
</evidence>
<accession>A0AAV5L8D8</accession>
<evidence type="ECO:0000313" key="5">
    <source>
        <dbReference type="EMBL" id="GKV33508.1"/>
    </source>
</evidence>
<name>A0AAV5L8D8_9ROSI</name>
<dbReference type="Proteomes" id="UP001054252">
    <property type="component" value="Unassembled WGS sequence"/>
</dbReference>
<keyword evidence="1" id="KW-0433">Leucine-rich repeat</keyword>
<keyword evidence="6" id="KW-1185">Reference proteome</keyword>
<organism evidence="5 6">
    <name type="scientific">Rubroshorea leprosula</name>
    <dbReference type="NCBI Taxonomy" id="152421"/>
    <lineage>
        <taxon>Eukaryota</taxon>
        <taxon>Viridiplantae</taxon>
        <taxon>Streptophyta</taxon>
        <taxon>Embryophyta</taxon>
        <taxon>Tracheophyta</taxon>
        <taxon>Spermatophyta</taxon>
        <taxon>Magnoliopsida</taxon>
        <taxon>eudicotyledons</taxon>
        <taxon>Gunneridae</taxon>
        <taxon>Pentapetalae</taxon>
        <taxon>rosids</taxon>
        <taxon>malvids</taxon>
        <taxon>Malvales</taxon>
        <taxon>Dipterocarpaceae</taxon>
        <taxon>Rubroshorea</taxon>
    </lineage>
</organism>
<dbReference type="InterPro" id="IPR001611">
    <property type="entry name" value="Leu-rich_rpt"/>
</dbReference>
<dbReference type="InterPro" id="IPR032675">
    <property type="entry name" value="LRR_dom_sf"/>
</dbReference>
<comment type="caution">
    <text evidence="5">The sequence shown here is derived from an EMBL/GenBank/DDBJ whole genome shotgun (WGS) entry which is preliminary data.</text>
</comment>
<dbReference type="PANTHER" id="PTHR48010:SF58">
    <property type="entry name" value="RECEPTOR PROTEIN KINASE-LIKE PROTEIN ZAR1"/>
    <property type="match status" value="1"/>
</dbReference>
<feature type="chain" id="PRO_5043607686" description="Leucine-rich repeat-containing N-terminal plant-type domain-containing protein" evidence="3">
    <location>
        <begin position="25"/>
        <end position="155"/>
    </location>
</feature>
<protein>
    <recommendedName>
        <fullName evidence="4">Leucine-rich repeat-containing N-terminal plant-type domain-containing protein</fullName>
    </recommendedName>
</protein>
<evidence type="ECO:0000256" key="2">
    <source>
        <dbReference type="ARBA" id="ARBA00022737"/>
    </source>
</evidence>
<feature type="domain" description="Leucine-rich repeat-containing N-terminal plant-type" evidence="4">
    <location>
        <begin position="26"/>
        <end position="63"/>
    </location>
</feature>
<keyword evidence="2" id="KW-0677">Repeat</keyword>
<dbReference type="EMBL" id="BPVZ01000101">
    <property type="protein sequence ID" value="GKV33508.1"/>
    <property type="molecule type" value="Genomic_DNA"/>
</dbReference>
<dbReference type="SUPFAM" id="SSF52058">
    <property type="entry name" value="L domain-like"/>
    <property type="match status" value="1"/>
</dbReference>
<feature type="signal peptide" evidence="3">
    <location>
        <begin position="1"/>
        <end position="24"/>
    </location>
</feature>
<dbReference type="InterPro" id="IPR050994">
    <property type="entry name" value="At_inactive_RLKs"/>
</dbReference>
<evidence type="ECO:0000256" key="3">
    <source>
        <dbReference type="SAM" id="SignalP"/>
    </source>
</evidence>
<dbReference type="InterPro" id="IPR013210">
    <property type="entry name" value="LRR_N_plant-typ"/>
</dbReference>
<reference evidence="5 6" key="1">
    <citation type="journal article" date="2021" name="Commun. Biol.">
        <title>The genome of Shorea leprosula (Dipterocarpaceae) highlights the ecological relevance of drought in aseasonal tropical rainforests.</title>
        <authorList>
            <person name="Ng K.K.S."/>
            <person name="Kobayashi M.J."/>
            <person name="Fawcett J.A."/>
            <person name="Hatakeyama M."/>
            <person name="Paape T."/>
            <person name="Ng C.H."/>
            <person name="Ang C.C."/>
            <person name="Tnah L.H."/>
            <person name="Lee C.T."/>
            <person name="Nishiyama T."/>
            <person name="Sese J."/>
            <person name="O'Brien M.J."/>
            <person name="Copetti D."/>
            <person name="Mohd Noor M.I."/>
            <person name="Ong R.C."/>
            <person name="Putra M."/>
            <person name="Sireger I.Z."/>
            <person name="Indrioko S."/>
            <person name="Kosugi Y."/>
            <person name="Izuno A."/>
            <person name="Isagi Y."/>
            <person name="Lee S.L."/>
            <person name="Shimizu K.K."/>
        </authorList>
    </citation>
    <scope>NUCLEOTIDE SEQUENCE [LARGE SCALE GENOMIC DNA]</scope>
    <source>
        <strain evidence="5">214</strain>
    </source>
</reference>
<dbReference type="PANTHER" id="PTHR48010">
    <property type="entry name" value="OS05G0588300 PROTEIN"/>
    <property type="match status" value="1"/>
</dbReference>
<gene>
    <name evidence="5" type="ORF">SLEP1_g42013</name>
</gene>
<dbReference type="Gene3D" id="3.80.10.10">
    <property type="entry name" value="Ribonuclease Inhibitor"/>
    <property type="match status" value="1"/>
</dbReference>
<dbReference type="AlphaFoldDB" id="A0AAV5L8D8"/>
<keyword evidence="3" id="KW-0732">Signal</keyword>
<dbReference type="Pfam" id="PF08263">
    <property type="entry name" value="LRRNT_2"/>
    <property type="match status" value="1"/>
</dbReference>
<proteinExistence type="predicted"/>
<evidence type="ECO:0000259" key="4">
    <source>
        <dbReference type="Pfam" id="PF08263"/>
    </source>
</evidence>
<dbReference type="Pfam" id="PF00560">
    <property type="entry name" value="LRR_1"/>
    <property type="match status" value="1"/>
</dbReference>
<evidence type="ECO:0000313" key="6">
    <source>
        <dbReference type="Proteomes" id="UP001054252"/>
    </source>
</evidence>
<sequence length="155" mass="17476">MELNTYSFLFLFLIFLSYPSQDIGTDQSQFFTLMKSSLSGNALSDWDILGGKSYCNFTGISCNDRGHVEKINMSGWSVSGNFPADICSYLPELRVLDLSQNQLGGNFINSIANCSFSEELNMKRIHLRAKLLDFSKMKSLRALDISYNLFIGDFC</sequence>